<accession>A0AAN8I308</accession>
<sequence length="189" mass="20862">MTTQPETHFLKPNTCAPNNPNLPVLVYRGVLPNPPSEDSTTEHLTRNGWRKDGTWGHISYRHFHPNVHECYGVFSGHSKLLLGRGQGDEDGGIEVDVKTGDVIVLPAGTAHVCLESSEDPAYRYIGVYPANGPKWRSEMGKKPVDHDRYQQEINSVAPPPKDPVYGDDGPMTSLWKLDGTQTLSAAYAQ</sequence>
<keyword evidence="3" id="KW-1185">Reference proteome</keyword>
<dbReference type="EMBL" id="JAKLMC020000068">
    <property type="protein sequence ID" value="KAK5947780.1"/>
    <property type="molecule type" value="Genomic_DNA"/>
</dbReference>
<dbReference type="CDD" id="cd02219">
    <property type="entry name" value="cupin_YjlB-like"/>
    <property type="match status" value="1"/>
</dbReference>
<dbReference type="InterPro" id="IPR014710">
    <property type="entry name" value="RmlC-like_jellyroll"/>
</dbReference>
<dbReference type="InterPro" id="IPR014500">
    <property type="entry name" value="UCP019307_cupin"/>
</dbReference>
<gene>
    <name evidence="2" type="ORF">OHC33_011191</name>
</gene>
<dbReference type="AlphaFoldDB" id="A0AAN8I308"/>
<feature type="region of interest" description="Disordered" evidence="1">
    <location>
        <begin position="153"/>
        <end position="172"/>
    </location>
</feature>
<dbReference type="InterPro" id="IPR011051">
    <property type="entry name" value="RmlC_Cupin_sf"/>
</dbReference>
<comment type="caution">
    <text evidence="2">The sequence shown here is derived from an EMBL/GenBank/DDBJ whole genome shotgun (WGS) entry which is preliminary data.</text>
</comment>
<dbReference type="SUPFAM" id="SSF51182">
    <property type="entry name" value="RmlC-like cupins"/>
    <property type="match status" value="1"/>
</dbReference>
<proteinExistence type="predicted"/>
<dbReference type="Gene3D" id="2.60.120.10">
    <property type="entry name" value="Jelly Rolls"/>
    <property type="match status" value="1"/>
</dbReference>
<dbReference type="PANTHER" id="PTHR36448">
    <property type="entry name" value="BLR7373 PROTEIN"/>
    <property type="match status" value="1"/>
</dbReference>
<evidence type="ECO:0000313" key="3">
    <source>
        <dbReference type="Proteomes" id="UP001316803"/>
    </source>
</evidence>
<reference evidence="2 3" key="1">
    <citation type="submission" date="2022-12" db="EMBL/GenBank/DDBJ databases">
        <title>Genomic features and morphological characterization of a novel Knufia sp. strain isolated from spacecraft assembly facility.</title>
        <authorList>
            <person name="Teixeira M."/>
            <person name="Chander A.M."/>
            <person name="Stajich J.E."/>
            <person name="Venkateswaran K."/>
        </authorList>
    </citation>
    <scope>NUCLEOTIDE SEQUENCE [LARGE SCALE GENOMIC DNA]</scope>
    <source>
        <strain evidence="2 3">FJI-L2-BK-P2</strain>
    </source>
</reference>
<dbReference type="Proteomes" id="UP001316803">
    <property type="component" value="Unassembled WGS sequence"/>
</dbReference>
<dbReference type="PANTHER" id="PTHR36448:SF2">
    <property type="entry name" value="CUPIN TYPE-1 DOMAIN-CONTAINING PROTEIN"/>
    <property type="match status" value="1"/>
</dbReference>
<evidence type="ECO:0000256" key="1">
    <source>
        <dbReference type="SAM" id="MobiDB-lite"/>
    </source>
</evidence>
<dbReference type="PIRSF" id="PIRSF019307">
    <property type="entry name" value="UCP019307"/>
    <property type="match status" value="1"/>
</dbReference>
<name>A0AAN8I308_9EURO</name>
<dbReference type="InterPro" id="IPR047121">
    <property type="entry name" value="YjiB-like"/>
</dbReference>
<protein>
    <recommendedName>
        <fullName evidence="4">Cupin type-1 domain-containing protein</fullName>
    </recommendedName>
</protein>
<organism evidence="2 3">
    <name type="scientific">Knufia fluminis</name>
    <dbReference type="NCBI Taxonomy" id="191047"/>
    <lineage>
        <taxon>Eukaryota</taxon>
        <taxon>Fungi</taxon>
        <taxon>Dikarya</taxon>
        <taxon>Ascomycota</taxon>
        <taxon>Pezizomycotina</taxon>
        <taxon>Eurotiomycetes</taxon>
        <taxon>Chaetothyriomycetidae</taxon>
        <taxon>Chaetothyriales</taxon>
        <taxon>Trichomeriaceae</taxon>
        <taxon>Knufia</taxon>
    </lineage>
</organism>
<evidence type="ECO:0008006" key="4">
    <source>
        <dbReference type="Google" id="ProtNLM"/>
    </source>
</evidence>
<evidence type="ECO:0000313" key="2">
    <source>
        <dbReference type="EMBL" id="KAK5947780.1"/>
    </source>
</evidence>